<protein>
    <submittedName>
        <fullName evidence="3">FAD/NAD(P)-binding protein</fullName>
    </submittedName>
</protein>
<sequence>MTTRHCTVGLIGSGPRGLSVVERLCANARSQPESGTVHVHVVDPYPPGSGKVWRTDQSRHLLMNTVAGQISVFTDASVDLRGPLEPGPSLHEWAEALLAGHPGHDCPPHVLDEARELGPDTYPTRAFYGRYLQWAYQRIVENAPPGLRVTTHTALAVALDDDPEAEDTTLQRVVLDDGTVLAGLHAVILCQGHLPARADTAEREFATRVRQAGLVHIPPANPADVDLDVLSPGTKVLLRGLGLNFFDHMAELTVGRGGSFSRAGGRLVYLPSGREPHLYAGSRRGIPYQARGDNEKGPHGRHEPLLLTADRVAELRRTHARSGLDFRTDLWPLISREVEAVYYRTLFTSRGHLARAEQLQDDFLAAGPGEREKDAVLSAYGISEKYRWDWELIARPYRDREFVSRRDFTDWLLDHLRKDVAEARCGNVSGPLKAALDVLRDLRNEVRLAVDHGGLHGDSYRADLDDWYTPLNAFLSIGPPARRVEEMIALIEADVLHVIGPGLRVRVDGTGYTAGSPLVPGSEVRVDALVEARLPDITLRRTDDPLLRHLLATGQCTTYRIRTRSGGAYESDGLAVTGRPFRLIDAAGRAHPRRFAFGVPTESVHWVTAAGIRPGVNSVTLTDSDAIARAALACAGSTSAASGGGQEAHTERGQEAHTEQGLTHAH</sequence>
<feature type="domain" description="FAD-dependent urate hydroxylase HpyO/Asp monooxygenase CreE-like FAD/NAD(P)-binding" evidence="2">
    <location>
        <begin position="10"/>
        <end position="193"/>
    </location>
</feature>
<organism evidence="3 4">
    <name type="scientific">Streptomyces cupreus</name>
    <dbReference type="NCBI Taxonomy" id="2759956"/>
    <lineage>
        <taxon>Bacteria</taxon>
        <taxon>Bacillati</taxon>
        <taxon>Actinomycetota</taxon>
        <taxon>Actinomycetes</taxon>
        <taxon>Kitasatosporales</taxon>
        <taxon>Streptomycetaceae</taxon>
        <taxon>Streptomyces</taxon>
    </lineage>
</organism>
<dbReference type="PANTHER" id="PTHR40254:SF1">
    <property type="entry name" value="BLR0577 PROTEIN"/>
    <property type="match status" value="1"/>
</dbReference>
<gene>
    <name evidence="3" type="ORF">H4N64_01795</name>
</gene>
<feature type="compositionally biased region" description="Basic and acidic residues" evidence="1">
    <location>
        <begin position="648"/>
        <end position="658"/>
    </location>
</feature>
<proteinExistence type="predicted"/>
<name>A0A7X1IYL8_9ACTN</name>
<keyword evidence="4" id="KW-1185">Reference proteome</keyword>
<reference evidence="3 4" key="1">
    <citation type="submission" date="2020-08" db="EMBL/GenBank/DDBJ databases">
        <title>Streptomyces sp. PSKA01 genome sequencing and assembly.</title>
        <authorList>
            <person name="Mandal S."/>
            <person name="Maiti P.K."/>
            <person name="Das P."/>
        </authorList>
    </citation>
    <scope>NUCLEOTIDE SEQUENCE [LARGE SCALE GENOMIC DNA]</scope>
    <source>
        <strain evidence="3 4">PSKA01</strain>
    </source>
</reference>
<evidence type="ECO:0000256" key="1">
    <source>
        <dbReference type="SAM" id="MobiDB-lite"/>
    </source>
</evidence>
<dbReference type="Proteomes" id="UP000584670">
    <property type="component" value="Unassembled WGS sequence"/>
</dbReference>
<dbReference type="RefSeq" id="WP_186280216.1">
    <property type="nucleotide sequence ID" value="NZ_JACMSF010000001.1"/>
</dbReference>
<evidence type="ECO:0000313" key="3">
    <source>
        <dbReference type="EMBL" id="MBC2900349.1"/>
    </source>
</evidence>
<evidence type="ECO:0000259" key="2">
    <source>
        <dbReference type="Pfam" id="PF13454"/>
    </source>
</evidence>
<dbReference type="EMBL" id="JACMSF010000001">
    <property type="protein sequence ID" value="MBC2900349.1"/>
    <property type="molecule type" value="Genomic_DNA"/>
</dbReference>
<evidence type="ECO:0000313" key="4">
    <source>
        <dbReference type="Proteomes" id="UP000584670"/>
    </source>
</evidence>
<dbReference type="InterPro" id="IPR038732">
    <property type="entry name" value="HpyO/CreE_NAD-binding"/>
</dbReference>
<dbReference type="InterPro" id="IPR052189">
    <property type="entry name" value="L-asp_N-monooxygenase_NS-form"/>
</dbReference>
<comment type="caution">
    <text evidence="3">The sequence shown here is derived from an EMBL/GenBank/DDBJ whole genome shotgun (WGS) entry which is preliminary data.</text>
</comment>
<dbReference type="PANTHER" id="PTHR40254">
    <property type="entry name" value="BLR0577 PROTEIN"/>
    <property type="match status" value="1"/>
</dbReference>
<dbReference type="AlphaFoldDB" id="A0A7X1IYL8"/>
<feature type="region of interest" description="Disordered" evidence="1">
    <location>
        <begin position="638"/>
        <end position="666"/>
    </location>
</feature>
<accession>A0A7X1IYL8</accession>
<dbReference type="Pfam" id="PF13454">
    <property type="entry name" value="NAD_binding_9"/>
    <property type="match status" value="1"/>
</dbReference>